<reference evidence="2 3" key="1">
    <citation type="submission" date="2019-11" db="EMBL/GenBank/DDBJ databases">
        <title>Pseudmonas karstica sp. nov. and Pseudomonas spelaei sp. nov. from caves.</title>
        <authorList>
            <person name="Zeman M."/>
        </authorList>
    </citation>
    <scope>NUCLEOTIDE SEQUENCE [LARGE SCALE GENOMIC DNA]</scope>
    <source>
        <strain evidence="2 3">CCM 7891</strain>
    </source>
</reference>
<name>A0A7X2RTL7_9PSED</name>
<evidence type="ECO:0000313" key="3">
    <source>
        <dbReference type="Proteomes" id="UP000431485"/>
    </source>
</evidence>
<protein>
    <submittedName>
        <fullName evidence="2">Helix-turn-helix domain-containing protein</fullName>
    </submittedName>
</protein>
<dbReference type="InterPro" id="IPR036388">
    <property type="entry name" value="WH-like_DNA-bd_sf"/>
</dbReference>
<dbReference type="NCBIfam" id="TIGR01764">
    <property type="entry name" value="excise"/>
    <property type="match status" value="1"/>
</dbReference>
<dbReference type="Pfam" id="PF12728">
    <property type="entry name" value="HTH_17"/>
    <property type="match status" value="1"/>
</dbReference>
<dbReference type="AlphaFoldDB" id="A0A7X2RTL7"/>
<dbReference type="GO" id="GO:0003677">
    <property type="term" value="F:DNA binding"/>
    <property type="evidence" value="ECO:0007669"/>
    <property type="project" value="InterPro"/>
</dbReference>
<gene>
    <name evidence="2" type="ORF">GIR22_11345</name>
</gene>
<proteinExistence type="predicted"/>
<keyword evidence="3" id="KW-1185">Reference proteome</keyword>
<sequence>MTRHDTLEPSATSLNPVDLLTTDQVATALGLSSRTLAAWRSSRSNSLPYVKTGSRVRYRSQDVVAWLESQVCSPAKTAGDRT</sequence>
<dbReference type="RefSeq" id="WP_083217929.1">
    <property type="nucleotide sequence ID" value="NZ_JBHSTG010000051.1"/>
</dbReference>
<dbReference type="InterPro" id="IPR010093">
    <property type="entry name" value="SinI_DNA-bd"/>
</dbReference>
<accession>A0A7X2RTL7</accession>
<dbReference type="InterPro" id="IPR041657">
    <property type="entry name" value="HTH_17"/>
</dbReference>
<feature type="domain" description="Helix-turn-helix" evidence="1">
    <location>
        <begin position="19"/>
        <end position="70"/>
    </location>
</feature>
<comment type="caution">
    <text evidence="2">The sequence shown here is derived from an EMBL/GenBank/DDBJ whole genome shotgun (WGS) entry which is preliminary data.</text>
</comment>
<dbReference type="InterPro" id="IPR009061">
    <property type="entry name" value="DNA-bd_dom_put_sf"/>
</dbReference>
<dbReference type="Proteomes" id="UP000431485">
    <property type="component" value="Unassembled WGS sequence"/>
</dbReference>
<dbReference type="Gene3D" id="1.10.10.10">
    <property type="entry name" value="Winged helix-like DNA-binding domain superfamily/Winged helix DNA-binding domain"/>
    <property type="match status" value="1"/>
</dbReference>
<dbReference type="OrthoDB" id="5609458at2"/>
<evidence type="ECO:0000313" key="2">
    <source>
        <dbReference type="EMBL" id="MTD19717.1"/>
    </source>
</evidence>
<organism evidence="2 3">
    <name type="scientific">Pseudomonas karstica</name>
    <dbReference type="NCBI Taxonomy" id="1055468"/>
    <lineage>
        <taxon>Bacteria</taxon>
        <taxon>Pseudomonadati</taxon>
        <taxon>Pseudomonadota</taxon>
        <taxon>Gammaproteobacteria</taxon>
        <taxon>Pseudomonadales</taxon>
        <taxon>Pseudomonadaceae</taxon>
        <taxon>Pseudomonas</taxon>
    </lineage>
</organism>
<evidence type="ECO:0000259" key="1">
    <source>
        <dbReference type="Pfam" id="PF12728"/>
    </source>
</evidence>
<dbReference type="EMBL" id="WLYI01000013">
    <property type="protein sequence ID" value="MTD19717.1"/>
    <property type="molecule type" value="Genomic_DNA"/>
</dbReference>
<dbReference type="SUPFAM" id="SSF46955">
    <property type="entry name" value="Putative DNA-binding domain"/>
    <property type="match status" value="1"/>
</dbReference>